<comment type="similarity">
    <text evidence="3 11">Belongs to the peptidase M50B family.</text>
</comment>
<dbReference type="EC" id="3.4.24.-" evidence="11"/>
<dbReference type="CDD" id="cd06163">
    <property type="entry name" value="S2P-M50_PDZ_RseP-like"/>
    <property type="match status" value="1"/>
</dbReference>
<keyword evidence="9 11" id="KW-0482">Metalloprotease</keyword>
<keyword evidence="11" id="KW-0479">Metal-binding</keyword>
<evidence type="ECO:0000259" key="12">
    <source>
        <dbReference type="SMART" id="SM00228"/>
    </source>
</evidence>
<dbReference type="CDD" id="cd23081">
    <property type="entry name" value="cpPDZ_EcRseP-like"/>
    <property type="match status" value="1"/>
</dbReference>
<dbReference type="MEROPS" id="M50.011"/>
<dbReference type="InterPro" id="IPR001478">
    <property type="entry name" value="PDZ"/>
</dbReference>
<dbReference type="PATRIC" id="fig|135826.4.peg.1876"/>
<evidence type="ECO:0000256" key="2">
    <source>
        <dbReference type="ARBA" id="ARBA00004141"/>
    </source>
</evidence>
<dbReference type="GO" id="GO:0016020">
    <property type="term" value="C:membrane"/>
    <property type="evidence" value="ECO:0007669"/>
    <property type="project" value="UniProtKB-SubCell"/>
</dbReference>
<dbReference type="Proteomes" id="UP000031950">
    <property type="component" value="Unassembled WGS sequence"/>
</dbReference>
<dbReference type="GO" id="GO:0006508">
    <property type="term" value="P:proteolysis"/>
    <property type="evidence" value="ECO:0007669"/>
    <property type="project" value="UniProtKB-KW"/>
</dbReference>
<evidence type="ECO:0000256" key="5">
    <source>
        <dbReference type="ARBA" id="ARBA00022692"/>
    </source>
</evidence>
<keyword evidence="5 11" id="KW-0812">Transmembrane</keyword>
<comment type="caution">
    <text evidence="13">The sequence shown here is derived from an EMBL/GenBank/DDBJ whole genome shotgun (WGS) entry which is preliminary data.</text>
</comment>
<evidence type="ECO:0000256" key="1">
    <source>
        <dbReference type="ARBA" id="ARBA00001947"/>
    </source>
</evidence>
<evidence type="ECO:0000256" key="10">
    <source>
        <dbReference type="ARBA" id="ARBA00023136"/>
    </source>
</evidence>
<dbReference type="STRING" id="135826.KP77_18810"/>
<protein>
    <recommendedName>
        <fullName evidence="11">Zinc metalloprotease</fullName>
        <ecNumber evidence="11">3.4.24.-</ecNumber>
    </recommendedName>
</protein>
<dbReference type="InterPro" id="IPR036034">
    <property type="entry name" value="PDZ_sf"/>
</dbReference>
<dbReference type="Gene3D" id="2.30.42.10">
    <property type="match status" value="1"/>
</dbReference>
<organism evidence="13 14">
    <name type="scientific">Jeotgalibacillus alimentarius</name>
    <dbReference type="NCBI Taxonomy" id="135826"/>
    <lineage>
        <taxon>Bacteria</taxon>
        <taxon>Bacillati</taxon>
        <taxon>Bacillota</taxon>
        <taxon>Bacilli</taxon>
        <taxon>Bacillales</taxon>
        <taxon>Caryophanaceae</taxon>
        <taxon>Jeotgalibacillus</taxon>
    </lineage>
</organism>
<evidence type="ECO:0000256" key="4">
    <source>
        <dbReference type="ARBA" id="ARBA00022670"/>
    </source>
</evidence>
<dbReference type="OrthoDB" id="9782003at2"/>
<evidence type="ECO:0000313" key="13">
    <source>
        <dbReference type="EMBL" id="KIL50506.1"/>
    </source>
</evidence>
<dbReference type="PANTHER" id="PTHR42837">
    <property type="entry name" value="REGULATOR OF SIGMA-E PROTEASE RSEP"/>
    <property type="match status" value="1"/>
</dbReference>
<evidence type="ECO:0000256" key="7">
    <source>
        <dbReference type="ARBA" id="ARBA00022833"/>
    </source>
</evidence>
<dbReference type="InterPro" id="IPR041489">
    <property type="entry name" value="PDZ_6"/>
</dbReference>
<dbReference type="SUPFAM" id="SSF50156">
    <property type="entry name" value="PDZ domain-like"/>
    <property type="match status" value="1"/>
</dbReference>
<evidence type="ECO:0000256" key="11">
    <source>
        <dbReference type="RuleBase" id="RU362031"/>
    </source>
</evidence>
<evidence type="ECO:0000256" key="9">
    <source>
        <dbReference type="ARBA" id="ARBA00023049"/>
    </source>
</evidence>
<feature type="transmembrane region" description="Helical" evidence="11">
    <location>
        <begin position="169"/>
        <end position="193"/>
    </location>
</feature>
<evidence type="ECO:0000256" key="3">
    <source>
        <dbReference type="ARBA" id="ARBA00007931"/>
    </source>
</evidence>
<gene>
    <name evidence="13" type="ORF">KP77_18810</name>
</gene>
<dbReference type="AlphaFoldDB" id="A0A0C2W1M6"/>
<feature type="transmembrane region" description="Helical" evidence="11">
    <location>
        <begin position="397"/>
        <end position="416"/>
    </location>
</feature>
<dbReference type="Pfam" id="PF02163">
    <property type="entry name" value="Peptidase_M50"/>
    <property type="match status" value="1"/>
</dbReference>
<feature type="domain" description="PDZ" evidence="12">
    <location>
        <begin position="187"/>
        <end position="257"/>
    </location>
</feature>
<dbReference type="GO" id="GO:0004222">
    <property type="term" value="F:metalloendopeptidase activity"/>
    <property type="evidence" value="ECO:0007669"/>
    <property type="project" value="InterPro"/>
</dbReference>
<dbReference type="GO" id="GO:0046872">
    <property type="term" value="F:metal ion binding"/>
    <property type="evidence" value="ECO:0007669"/>
    <property type="project" value="UniProtKB-KW"/>
</dbReference>
<keyword evidence="8 11" id="KW-1133">Transmembrane helix</keyword>
<sequence>MNSVIAFIIIFGALVFFHELGHFVFAKRAGILCREFAIGMGPKILAFKKNETQYTLRLLPIGGYVRMAGEDAEMLELKPGFRAGLILGENEKVKKVILNNKDRYPDLRVVEVADADLDKELYIKGYEEGEETLQTFTLSEKAVFIEDGVETQIAPWDRQFNSKKLYQRFLTIFAGPAMNFVLAFVVLAVLAMLAGVPNEEPILGDVIEGDPASEAGLQQGDVVTSIAGKEITTWTDLTDIISDSPGEELTVDVVRGGQPLSFEVTPRVEVYENGDEEIRQGIMGVYNDLIESPSIFQSIAYGAERTYEFTVLIFDLLGQLVTGQFSIDALAGPVGIYKNTEQVAAAGVYQLMQWGAVLSINLGIMNLLPLPALDGGRLLFFGVEALRGKPIDRQKEGMVHFVGFALLMLLMIVVTWNDIQRYFL</sequence>
<keyword evidence="6 11" id="KW-0378">Hydrolase</keyword>
<name>A0A0C2W1M6_9BACL</name>
<dbReference type="PANTHER" id="PTHR42837:SF2">
    <property type="entry name" value="MEMBRANE METALLOPROTEASE ARASP2, CHLOROPLASTIC-RELATED"/>
    <property type="match status" value="1"/>
</dbReference>
<dbReference type="SMART" id="SM00228">
    <property type="entry name" value="PDZ"/>
    <property type="match status" value="1"/>
</dbReference>
<keyword evidence="10 11" id="KW-0472">Membrane</keyword>
<dbReference type="RefSeq" id="WP_041122429.1">
    <property type="nucleotide sequence ID" value="NZ_JXRQ01000017.1"/>
</dbReference>
<accession>A0A0C2W1M6</accession>
<proteinExistence type="inferred from homology"/>
<dbReference type="EMBL" id="JXRQ01000017">
    <property type="protein sequence ID" value="KIL50506.1"/>
    <property type="molecule type" value="Genomic_DNA"/>
</dbReference>
<dbReference type="Pfam" id="PF17820">
    <property type="entry name" value="PDZ_6"/>
    <property type="match status" value="1"/>
</dbReference>
<keyword evidence="7 11" id="KW-0862">Zinc</keyword>
<keyword evidence="4 13" id="KW-0645">Protease</keyword>
<keyword evidence="14" id="KW-1185">Reference proteome</keyword>
<evidence type="ECO:0000256" key="6">
    <source>
        <dbReference type="ARBA" id="ARBA00022801"/>
    </source>
</evidence>
<dbReference type="InterPro" id="IPR008915">
    <property type="entry name" value="Peptidase_M50"/>
</dbReference>
<dbReference type="NCBIfam" id="TIGR00054">
    <property type="entry name" value="RIP metalloprotease RseP"/>
    <property type="match status" value="1"/>
</dbReference>
<comment type="cofactor">
    <cofactor evidence="1 11">
        <name>Zn(2+)</name>
        <dbReference type="ChEBI" id="CHEBI:29105"/>
    </cofactor>
</comment>
<dbReference type="InterPro" id="IPR004387">
    <property type="entry name" value="Pept_M50_Zn"/>
</dbReference>
<evidence type="ECO:0000313" key="14">
    <source>
        <dbReference type="Proteomes" id="UP000031950"/>
    </source>
</evidence>
<reference evidence="13 14" key="1">
    <citation type="submission" date="2015-01" db="EMBL/GenBank/DDBJ databases">
        <title>Genome sequence of Jeotgalibacillus alimentarius.</title>
        <authorList>
            <person name="Goh K.M."/>
            <person name="Chan K.-G."/>
            <person name="Yaakop A.S."/>
            <person name="Ee R."/>
            <person name="Gan H.M."/>
            <person name="Chan C.S."/>
        </authorList>
    </citation>
    <scope>NUCLEOTIDE SEQUENCE [LARGE SCALE GENOMIC DNA]</scope>
    <source>
        <strain evidence="13 14">YKJ-13</strain>
    </source>
</reference>
<evidence type="ECO:0000256" key="8">
    <source>
        <dbReference type="ARBA" id="ARBA00022989"/>
    </source>
</evidence>
<comment type="subcellular location">
    <subcellularLocation>
        <location evidence="2">Membrane</location>
        <topology evidence="2">Multi-pass membrane protein</topology>
    </subcellularLocation>
</comment>